<dbReference type="Pfam" id="PF00497">
    <property type="entry name" value="SBP_bac_3"/>
    <property type="match status" value="1"/>
</dbReference>
<dbReference type="Gene3D" id="3.40.190.10">
    <property type="entry name" value="Periplasmic binding protein-like II"/>
    <property type="match status" value="2"/>
</dbReference>
<name>A0ABM9A0R2_9VIBR</name>
<dbReference type="PROSITE" id="PS51257">
    <property type="entry name" value="PROKAR_LIPOPROTEIN"/>
    <property type="match status" value="1"/>
</dbReference>
<protein>
    <recommendedName>
        <fullName evidence="2">Solute-binding protein family 3/N-terminal domain-containing protein</fullName>
    </recommendedName>
</protein>
<evidence type="ECO:0000259" key="2">
    <source>
        <dbReference type="Pfam" id="PF00497"/>
    </source>
</evidence>
<reference evidence="3" key="1">
    <citation type="submission" date="2021-11" db="EMBL/GenBank/DDBJ databases">
        <authorList>
            <person name="Rodrigo-Torres L."/>
            <person name="Arahal R. D."/>
            <person name="Lucena T."/>
        </authorList>
    </citation>
    <scope>NUCLEOTIDE SEQUENCE</scope>
    <source>
        <strain evidence="3">CECT 7928</strain>
    </source>
</reference>
<feature type="signal peptide" evidence="1">
    <location>
        <begin position="1"/>
        <end position="23"/>
    </location>
</feature>
<dbReference type="InterPro" id="IPR001638">
    <property type="entry name" value="Solute-binding_3/MltF_N"/>
</dbReference>
<dbReference type="RefSeq" id="WP_237360301.1">
    <property type="nucleotide sequence ID" value="NZ_CAKLDM010000001.1"/>
</dbReference>
<dbReference type="EMBL" id="CAKLDM010000001">
    <property type="protein sequence ID" value="CAH0537090.1"/>
    <property type="molecule type" value="Genomic_DNA"/>
</dbReference>
<feature type="domain" description="Solute-binding protein family 3/N-terminal" evidence="2">
    <location>
        <begin position="32"/>
        <end position="227"/>
    </location>
</feature>
<gene>
    <name evidence="3" type="ORF">VMF7928_00926</name>
</gene>
<dbReference type="Proteomes" id="UP000838748">
    <property type="component" value="Unassembled WGS sequence"/>
</dbReference>
<feature type="chain" id="PRO_5045350431" description="Solute-binding protein family 3/N-terminal domain-containing protein" evidence="1">
    <location>
        <begin position="24"/>
        <end position="229"/>
    </location>
</feature>
<evidence type="ECO:0000313" key="4">
    <source>
        <dbReference type="Proteomes" id="UP000838748"/>
    </source>
</evidence>
<proteinExistence type="predicted"/>
<keyword evidence="1" id="KW-0732">Signal</keyword>
<evidence type="ECO:0000313" key="3">
    <source>
        <dbReference type="EMBL" id="CAH0537090.1"/>
    </source>
</evidence>
<accession>A0ABM9A0R2</accession>
<evidence type="ECO:0000256" key="1">
    <source>
        <dbReference type="SAM" id="SignalP"/>
    </source>
</evidence>
<comment type="caution">
    <text evidence="3">The sequence shown here is derived from an EMBL/GenBank/DDBJ whole genome shotgun (WGS) entry which is preliminary data.</text>
</comment>
<organism evidence="3 4">
    <name type="scientific">Vibrio marisflavi CECT 7928</name>
    <dbReference type="NCBI Taxonomy" id="634439"/>
    <lineage>
        <taxon>Bacteria</taxon>
        <taxon>Pseudomonadati</taxon>
        <taxon>Pseudomonadota</taxon>
        <taxon>Gammaproteobacteria</taxon>
        <taxon>Vibrionales</taxon>
        <taxon>Vibrionaceae</taxon>
        <taxon>Vibrio</taxon>
    </lineage>
</organism>
<keyword evidence="4" id="KW-1185">Reference proteome</keyword>
<sequence>MVSKAVVQCMFALCVFLACKVQAQYNMHFFLPDFPPYTTTDKHGNAVGIGLEAVLPILDTVGVNYSIQVGSNHGRALSELRGGRSDGFFMASKNAQRDEYAVFSNSVMINRWVWVVLRKNRASFKPSDKSRYVMASLLNTNTNYWLKKSGYKTVKPASDIHALVSKLVTKEVDAILVAEAVFNSEFKYDVRFQLMTQKETEFGIYISKAFLKDHPEFMDKLNKAIQQQR</sequence>
<dbReference type="SUPFAM" id="SSF53850">
    <property type="entry name" value="Periplasmic binding protein-like II"/>
    <property type="match status" value="1"/>
</dbReference>